<feature type="active site" description="Proton donor" evidence="18">
    <location>
        <position position="885"/>
    </location>
</feature>
<dbReference type="InterPro" id="IPR003599">
    <property type="entry name" value="Ig_sub"/>
</dbReference>
<dbReference type="PANTHER" id="PTHR11036">
    <property type="entry name" value="SEMAPHORIN"/>
    <property type="match status" value="1"/>
</dbReference>
<dbReference type="GO" id="GO:0030335">
    <property type="term" value="P:positive regulation of cell migration"/>
    <property type="evidence" value="ECO:0007669"/>
    <property type="project" value="TreeGrafter"/>
</dbReference>
<dbReference type="InterPro" id="IPR007110">
    <property type="entry name" value="Ig-like_dom"/>
</dbReference>
<dbReference type="PANTHER" id="PTHR11036:SF20">
    <property type="entry name" value="SEMAPHORIN-3G"/>
    <property type="match status" value="1"/>
</dbReference>
<keyword evidence="8" id="KW-0732">Signal</keyword>
<evidence type="ECO:0000259" key="21">
    <source>
        <dbReference type="PROSITE" id="PS51004"/>
    </source>
</evidence>
<feature type="domain" description="UCH catalytic" evidence="22">
    <location>
        <begin position="720"/>
        <end position="951"/>
    </location>
</feature>
<dbReference type="Proteomes" id="UP000694549">
    <property type="component" value="Unplaced"/>
</dbReference>
<comment type="similarity">
    <text evidence="5">Belongs to the semaphorin family.</text>
</comment>
<feature type="active site" description="Nucleophile" evidence="18">
    <location>
        <position position="807"/>
    </location>
</feature>
<comment type="caution">
    <text evidence="17">Lacks conserved residue(s) required for the propagation of feature annotation.</text>
</comment>
<evidence type="ECO:0000256" key="9">
    <source>
        <dbReference type="ARBA" id="ARBA00022786"/>
    </source>
</evidence>
<feature type="site" description="Transition state stabilizer" evidence="18">
    <location>
        <position position="801"/>
    </location>
</feature>
<evidence type="ECO:0000256" key="10">
    <source>
        <dbReference type="ARBA" id="ARBA00022801"/>
    </source>
</evidence>
<dbReference type="FunFam" id="3.40.532.10:FF:000002">
    <property type="entry name" value="Ubiquitin carboxyl-terminal hydrolase"/>
    <property type="match status" value="1"/>
</dbReference>
<dbReference type="GO" id="GO:0005576">
    <property type="term" value="C:extracellular region"/>
    <property type="evidence" value="ECO:0007669"/>
    <property type="project" value="UniProtKB-SubCell"/>
</dbReference>
<evidence type="ECO:0000256" key="1">
    <source>
        <dbReference type="ARBA" id="ARBA00000707"/>
    </source>
</evidence>
<proteinExistence type="inferred from homology"/>
<keyword evidence="24" id="KW-1185">Reference proteome</keyword>
<feature type="compositionally biased region" description="Low complexity" evidence="19">
    <location>
        <begin position="988"/>
        <end position="998"/>
    </location>
</feature>
<dbReference type="SMART" id="SM00409">
    <property type="entry name" value="IG"/>
    <property type="match status" value="1"/>
</dbReference>
<dbReference type="InterPro" id="IPR013783">
    <property type="entry name" value="Ig-like_fold"/>
</dbReference>
<feature type="site" description="Important for enzyme activity" evidence="18">
    <location>
        <position position="900"/>
    </location>
</feature>
<dbReference type="InterPro" id="IPR001578">
    <property type="entry name" value="Peptidase_C12_UCH"/>
</dbReference>
<dbReference type="GO" id="GO:0005886">
    <property type="term" value="C:plasma membrane"/>
    <property type="evidence" value="ECO:0007669"/>
    <property type="project" value="TreeGrafter"/>
</dbReference>
<dbReference type="SUPFAM" id="SSF101912">
    <property type="entry name" value="Sema domain"/>
    <property type="match status" value="1"/>
</dbReference>
<evidence type="ECO:0000256" key="3">
    <source>
        <dbReference type="ARBA" id="ARBA00004613"/>
    </source>
</evidence>
<evidence type="ECO:0000256" key="6">
    <source>
        <dbReference type="ARBA" id="ARBA00022525"/>
    </source>
</evidence>
<evidence type="ECO:0000256" key="13">
    <source>
        <dbReference type="ARBA" id="ARBA00023157"/>
    </source>
</evidence>
<dbReference type="Ensembl" id="ENSAZOT00000030414.1">
    <property type="protein sequence ID" value="ENSAZOP00000028391.1"/>
    <property type="gene ID" value="ENSAZOG00000017915.1"/>
</dbReference>
<evidence type="ECO:0000256" key="8">
    <source>
        <dbReference type="ARBA" id="ARBA00022729"/>
    </source>
</evidence>
<dbReference type="InterPro" id="IPR036179">
    <property type="entry name" value="Ig-like_dom_sf"/>
</dbReference>
<keyword evidence="16" id="KW-0393">Immunoglobulin domain</keyword>
<feature type="compositionally biased region" description="Basic and acidic residues" evidence="19">
    <location>
        <begin position="89"/>
        <end position="98"/>
    </location>
</feature>
<feature type="region of interest" description="Disordered" evidence="19">
    <location>
        <begin position="987"/>
        <end position="1027"/>
    </location>
</feature>
<evidence type="ECO:0000256" key="5">
    <source>
        <dbReference type="ARBA" id="ARBA00009492"/>
    </source>
</evidence>
<evidence type="ECO:0000313" key="23">
    <source>
        <dbReference type="Ensembl" id="ENSAZOP00000028391.1"/>
    </source>
</evidence>
<dbReference type="Pfam" id="PF01088">
    <property type="entry name" value="Peptidase_C12"/>
    <property type="match status" value="1"/>
</dbReference>
<keyword evidence="10 18" id="KW-0378">Hydrolase</keyword>
<accession>A0A8B9VZ07</accession>
<evidence type="ECO:0000256" key="17">
    <source>
        <dbReference type="PROSITE-ProRule" id="PRU00352"/>
    </source>
</evidence>
<dbReference type="GO" id="GO:0071526">
    <property type="term" value="P:semaphorin-plexin signaling pathway"/>
    <property type="evidence" value="ECO:0007669"/>
    <property type="project" value="TreeGrafter"/>
</dbReference>
<dbReference type="PROSITE" id="PS52048">
    <property type="entry name" value="UCH_DOMAIN"/>
    <property type="match status" value="1"/>
</dbReference>
<dbReference type="CDD" id="cd09617">
    <property type="entry name" value="Peptidase_C12_UCH37_BAP1"/>
    <property type="match status" value="1"/>
</dbReference>
<keyword evidence="6" id="KW-0964">Secreted</keyword>
<dbReference type="SUPFAM" id="SSF54001">
    <property type="entry name" value="Cysteine proteinases"/>
    <property type="match status" value="1"/>
</dbReference>
<dbReference type="FunFam" id="2.60.40.10:FF:000030">
    <property type="entry name" value="Semaphorin 3F like"/>
    <property type="match status" value="1"/>
</dbReference>
<dbReference type="GO" id="GO:0001755">
    <property type="term" value="P:neural crest cell migration"/>
    <property type="evidence" value="ECO:0007669"/>
    <property type="project" value="TreeGrafter"/>
</dbReference>
<dbReference type="GO" id="GO:0030215">
    <property type="term" value="F:semaphorin receptor binding"/>
    <property type="evidence" value="ECO:0007669"/>
    <property type="project" value="InterPro"/>
</dbReference>
<keyword evidence="14" id="KW-0325">Glycoprotein</keyword>
<dbReference type="GO" id="GO:0006511">
    <property type="term" value="P:ubiquitin-dependent protein catabolic process"/>
    <property type="evidence" value="ECO:0007669"/>
    <property type="project" value="UniProtKB-UniRule"/>
</dbReference>
<evidence type="ECO:0000259" key="20">
    <source>
        <dbReference type="PROSITE" id="PS50835"/>
    </source>
</evidence>
<evidence type="ECO:0000256" key="4">
    <source>
        <dbReference type="ARBA" id="ARBA00007182"/>
    </source>
</evidence>
<dbReference type="InterPro" id="IPR036959">
    <property type="entry name" value="Peptidase_C12_UCH_sf"/>
</dbReference>
<dbReference type="Gene3D" id="2.60.40.10">
    <property type="entry name" value="Immunoglobulins"/>
    <property type="match status" value="1"/>
</dbReference>
<feature type="domain" description="Sema" evidence="21">
    <location>
        <begin position="244"/>
        <end position="577"/>
    </location>
</feature>
<evidence type="ECO:0000256" key="12">
    <source>
        <dbReference type="ARBA" id="ARBA00022853"/>
    </source>
</evidence>
<sequence>MSSTWGEPRRGPQCRAAAAPCHKPCALRPSGGAEAAGTSLSAPSCPNPAHPFPKGCFGAPPAPAPGAGGERPGPGRAGAELRPHKKRRSQELRPREEDAGGGGGALLALGLAAGRGAQPAPAPPAPPRAAEHQPLRPFFWPPRLPGLPHALPGRVPGPALCWGQGRALLPAPGQGQHRHQGDLLAAPARADGGVFSEGEGPRDRLRQLHPPAAPLQPDPPAGLWHRRLPPRLRLRLRGAPRRGGELYAGLTADFLGRDPGIFRSTGTRSALRTEVDQRLLNEPKFVAAFLIPDNDDRDNDKAYFFFTEKVVEADGREHAVVSRVARVCVNDAGGQRVLVNKWSTFNKARLVCSVPGPGGIDTHFDELEDVFLLRTRDGKSPEIYALFSTVSHVFRGSAVCVYRMADVREVFNGPFAHRESPLHQWAAYEGRVPYPRPGVCPSKTTNQPRRPYSTTKDFPDEVLHFARAHPLMHKPVRPRHRRPLLVKADLQHRLLQLVVDRVDAEDGQHDVLFLGTDAGSVLKVVVLQKPNSAGTEEIVLEELQVFKAPVPITQMEISVKRQTLYVGASLGVAQVRLHQCESYGTACAECCLARDPYCAWDGTACTRYVPSGKRRYVRHTSPVYQCLDQNLTVDDFEHVEEKVLYGMEHNSTFLECVPRSPQASVQWFVQRPPDEQQDEVKTDERVLQTERGLLFRQLHSRDAGLYSCKTLEHGFTQTVARTSLRVLRGLFTLLVEDFGVKGVQVEEIYDLQSKCQGPVYGFIFLFKWIEERRSRRKVSTLVDETSVIDDDIVNNMFFAHQLIPNSCATHALLSVLLNCNNVDLGPTLSRMKDFTKGFSPESKGYAIGNAPELAKAHNSHARPEPRHLPEKQNGISAVRTMEAFHFVSYVPIKGRLFELDGLKVYPIDHGPWADDEEWTDKARRVIMERIGLATAGEPYHDIRFNLMAVVPDRRMKYESKLHILKMNRQTVLEALQQLIRVTQPELIQTQKSQESQSTEETKPASSKTVAPESTHPGRSPCQGCFKPAWPALKRAHPGIGW</sequence>
<evidence type="ECO:0000313" key="24">
    <source>
        <dbReference type="Proteomes" id="UP000694549"/>
    </source>
</evidence>
<dbReference type="InterPro" id="IPR015943">
    <property type="entry name" value="WD40/YVTN_repeat-like_dom_sf"/>
</dbReference>
<dbReference type="Gene3D" id="3.30.1680.10">
    <property type="entry name" value="ligand-binding face of the semaphorins, domain 2"/>
    <property type="match status" value="1"/>
</dbReference>
<dbReference type="GO" id="GO:0045499">
    <property type="term" value="F:chemorepellent activity"/>
    <property type="evidence" value="ECO:0007669"/>
    <property type="project" value="TreeGrafter"/>
</dbReference>
<name>A0A8B9VZ07_9AVES</name>
<feature type="region of interest" description="Disordered" evidence="19">
    <location>
        <begin position="1"/>
        <end position="103"/>
    </location>
</feature>
<dbReference type="SMART" id="SM00423">
    <property type="entry name" value="PSI"/>
    <property type="match status" value="1"/>
</dbReference>
<keyword evidence="15" id="KW-0539">Nucleus</keyword>
<evidence type="ECO:0000256" key="2">
    <source>
        <dbReference type="ARBA" id="ARBA00004123"/>
    </source>
</evidence>
<dbReference type="InterPro" id="IPR036352">
    <property type="entry name" value="Semap_dom_sf"/>
</dbReference>
<dbReference type="GO" id="GO:0006325">
    <property type="term" value="P:chromatin organization"/>
    <property type="evidence" value="ECO:0007669"/>
    <property type="project" value="UniProtKB-KW"/>
</dbReference>
<dbReference type="Gene3D" id="3.40.532.10">
    <property type="entry name" value="Peptidase C12, ubiquitin carboxyl-terminal hydrolase"/>
    <property type="match status" value="1"/>
</dbReference>
<keyword evidence="12" id="KW-0156">Chromatin regulator</keyword>
<comment type="catalytic activity">
    <reaction evidence="1 18">
        <text>Thiol-dependent hydrolysis of ester, thioester, amide, peptide and isopeptide bonds formed by the C-terminal Gly of ubiquitin (a 76-residue protein attached to proteins as an intracellular targeting signal).</text>
        <dbReference type="EC" id="3.4.19.12"/>
    </reaction>
</comment>
<reference evidence="23" key="2">
    <citation type="submission" date="2025-09" db="UniProtKB">
        <authorList>
            <consortium name="Ensembl"/>
        </authorList>
    </citation>
    <scope>IDENTIFICATION</scope>
</reference>
<protein>
    <recommendedName>
        <fullName evidence="18">ubiquitinyl hydrolase 1</fullName>
        <ecNumber evidence="18">3.4.19.12</ecNumber>
    </recommendedName>
</protein>
<dbReference type="GO" id="GO:0005634">
    <property type="term" value="C:nucleus"/>
    <property type="evidence" value="ECO:0007669"/>
    <property type="project" value="UniProtKB-SubCell"/>
</dbReference>
<feature type="compositionally biased region" description="Gly residues" evidence="19">
    <location>
        <begin position="66"/>
        <end position="76"/>
    </location>
</feature>
<dbReference type="PROSITE" id="PS51004">
    <property type="entry name" value="SEMA"/>
    <property type="match status" value="1"/>
</dbReference>
<keyword evidence="11 18" id="KW-0788">Thiol protease</keyword>
<feature type="domain" description="Ig-like" evidence="20">
    <location>
        <begin position="622"/>
        <end position="725"/>
    </location>
</feature>
<keyword evidence="9 18" id="KW-0833">Ubl conjugation pathway</keyword>
<evidence type="ECO:0000256" key="18">
    <source>
        <dbReference type="PROSITE-ProRule" id="PRU01393"/>
    </source>
</evidence>
<dbReference type="InterPro" id="IPR038765">
    <property type="entry name" value="Papain-like_cys_pep_sf"/>
</dbReference>
<reference evidence="23" key="1">
    <citation type="submission" date="2025-08" db="UniProtKB">
        <authorList>
            <consortium name="Ensembl"/>
        </authorList>
    </citation>
    <scope>IDENTIFICATION</scope>
</reference>
<dbReference type="EC" id="3.4.19.12" evidence="18"/>
<comment type="similarity">
    <text evidence="4">Belongs to the peptidase C12 family. BAP1 subfamily.</text>
</comment>
<dbReference type="SMART" id="SM00630">
    <property type="entry name" value="Sema"/>
    <property type="match status" value="1"/>
</dbReference>
<dbReference type="GO" id="GO:0004843">
    <property type="term" value="F:cysteine-type deubiquitinase activity"/>
    <property type="evidence" value="ECO:0007669"/>
    <property type="project" value="UniProtKB-UniRule"/>
</dbReference>
<dbReference type="InterPro" id="IPR027231">
    <property type="entry name" value="Semaphorin"/>
</dbReference>
<dbReference type="AlphaFoldDB" id="A0A8B9VZ07"/>
<keyword evidence="7 18" id="KW-0645">Protease</keyword>
<dbReference type="Pfam" id="PF01403">
    <property type="entry name" value="Sema"/>
    <property type="match status" value="1"/>
</dbReference>
<dbReference type="Gene3D" id="2.130.10.10">
    <property type="entry name" value="YVTN repeat-like/Quinoprotein amine dehydrogenase"/>
    <property type="match status" value="1"/>
</dbReference>
<evidence type="ECO:0000256" key="14">
    <source>
        <dbReference type="ARBA" id="ARBA00023180"/>
    </source>
</evidence>
<dbReference type="GO" id="GO:0007411">
    <property type="term" value="P:axon guidance"/>
    <property type="evidence" value="ECO:0007669"/>
    <property type="project" value="TreeGrafter"/>
</dbReference>
<dbReference type="SUPFAM" id="SSF103575">
    <property type="entry name" value="Plexin repeat"/>
    <property type="match status" value="1"/>
</dbReference>
<evidence type="ECO:0000256" key="15">
    <source>
        <dbReference type="ARBA" id="ARBA00023242"/>
    </source>
</evidence>
<dbReference type="SUPFAM" id="SSF48726">
    <property type="entry name" value="Immunoglobulin"/>
    <property type="match status" value="1"/>
</dbReference>
<dbReference type="CDD" id="cd05871">
    <property type="entry name" value="Ig_Sema3"/>
    <property type="match status" value="1"/>
</dbReference>
<evidence type="ECO:0000256" key="11">
    <source>
        <dbReference type="ARBA" id="ARBA00022807"/>
    </source>
</evidence>
<evidence type="ECO:0000259" key="22">
    <source>
        <dbReference type="PROSITE" id="PS52048"/>
    </source>
</evidence>
<dbReference type="PROSITE" id="PS50835">
    <property type="entry name" value="IG_LIKE"/>
    <property type="match status" value="1"/>
</dbReference>
<evidence type="ECO:0000256" key="19">
    <source>
        <dbReference type="SAM" id="MobiDB-lite"/>
    </source>
</evidence>
<comment type="subcellular location">
    <subcellularLocation>
        <location evidence="2">Nucleus</location>
    </subcellularLocation>
    <subcellularLocation>
        <location evidence="3">Secreted</location>
    </subcellularLocation>
</comment>
<keyword evidence="13" id="KW-1015">Disulfide bond</keyword>
<organism evidence="23 24">
    <name type="scientific">Anas zonorhyncha</name>
    <name type="common">Eastern spot-billed duck</name>
    <dbReference type="NCBI Taxonomy" id="75864"/>
    <lineage>
        <taxon>Eukaryota</taxon>
        <taxon>Metazoa</taxon>
        <taxon>Chordata</taxon>
        <taxon>Craniata</taxon>
        <taxon>Vertebrata</taxon>
        <taxon>Euteleostomi</taxon>
        <taxon>Archelosauria</taxon>
        <taxon>Archosauria</taxon>
        <taxon>Dinosauria</taxon>
        <taxon>Saurischia</taxon>
        <taxon>Theropoda</taxon>
        <taxon>Coelurosauria</taxon>
        <taxon>Aves</taxon>
        <taxon>Neognathae</taxon>
        <taxon>Galloanserae</taxon>
        <taxon>Anseriformes</taxon>
        <taxon>Anatidae</taxon>
        <taxon>Anatinae</taxon>
        <taxon>Anas</taxon>
    </lineage>
</organism>
<evidence type="ECO:0000256" key="16">
    <source>
        <dbReference type="ARBA" id="ARBA00023319"/>
    </source>
</evidence>
<dbReference type="InterPro" id="IPR001627">
    <property type="entry name" value="Semap_dom"/>
</dbReference>
<evidence type="ECO:0000256" key="7">
    <source>
        <dbReference type="ARBA" id="ARBA00022670"/>
    </source>
</evidence>
<dbReference type="InterPro" id="IPR016201">
    <property type="entry name" value="PSI"/>
</dbReference>